<dbReference type="AlphaFoldDB" id="A0A7S1HUG1"/>
<feature type="compositionally biased region" description="Low complexity" evidence="2">
    <location>
        <begin position="336"/>
        <end position="347"/>
    </location>
</feature>
<sequence length="347" mass="37759">MAEREANLMKPLQDEIALLQKENQDLQKQNEELHARLTQQEPTSCPQMGLEVVSRNTKDMQGLEVVRSTGVAQASGICRGDFLIGIKLHIKANDDAELAQAMTRIKPGDVLTMDVNRRGTLLAMPLNVPNHTYPPNVDVEERTVEPSLMRLADRPMFQFPLSQKIFKSVAPLDSNAWDEQSGLVTEAFVANDKDHLNLSTAKASQGDKIPKQEPKDLGAPFPSWHHVRGPSPWGEQQPSILAQSSISSQSEVHASVQSGAQSLAPSQALFTRSQPQPTCGVPAHRKESPALSGTSMLPGPPSHCGPSPTRPHAFHLGPSPTQRPVPQPAPSPRGPSPRGQSTSQSWR</sequence>
<accession>A0A7S1HUG1</accession>
<protein>
    <recommendedName>
        <fullName evidence="4">PDZ domain-containing protein</fullName>
    </recommendedName>
</protein>
<feature type="region of interest" description="Disordered" evidence="2">
    <location>
        <begin position="202"/>
        <end position="237"/>
    </location>
</feature>
<gene>
    <name evidence="3" type="ORF">EGYM00392_LOCUS2594</name>
</gene>
<evidence type="ECO:0008006" key="4">
    <source>
        <dbReference type="Google" id="ProtNLM"/>
    </source>
</evidence>
<dbReference type="InterPro" id="IPR036034">
    <property type="entry name" value="PDZ_sf"/>
</dbReference>
<organism evidence="3">
    <name type="scientific">Eutreptiella gymnastica</name>
    <dbReference type="NCBI Taxonomy" id="73025"/>
    <lineage>
        <taxon>Eukaryota</taxon>
        <taxon>Discoba</taxon>
        <taxon>Euglenozoa</taxon>
        <taxon>Euglenida</taxon>
        <taxon>Spirocuta</taxon>
        <taxon>Euglenophyceae</taxon>
        <taxon>Eutreptiales</taxon>
        <taxon>Eutreptiaceae</taxon>
        <taxon>Eutreptiella</taxon>
    </lineage>
</organism>
<keyword evidence="1" id="KW-0175">Coiled coil</keyword>
<proteinExistence type="predicted"/>
<evidence type="ECO:0000313" key="3">
    <source>
        <dbReference type="EMBL" id="CAD8991551.1"/>
    </source>
</evidence>
<evidence type="ECO:0000256" key="2">
    <source>
        <dbReference type="SAM" id="MobiDB-lite"/>
    </source>
</evidence>
<dbReference type="Gene3D" id="2.30.42.10">
    <property type="match status" value="1"/>
</dbReference>
<feature type="compositionally biased region" description="Pro residues" evidence="2">
    <location>
        <begin position="321"/>
        <end position="335"/>
    </location>
</feature>
<evidence type="ECO:0000256" key="1">
    <source>
        <dbReference type="SAM" id="Coils"/>
    </source>
</evidence>
<name>A0A7S1HUG1_9EUGL</name>
<reference evidence="3" key="1">
    <citation type="submission" date="2021-01" db="EMBL/GenBank/DDBJ databases">
        <authorList>
            <person name="Corre E."/>
            <person name="Pelletier E."/>
            <person name="Niang G."/>
            <person name="Scheremetjew M."/>
            <person name="Finn R."/>
            <person name="Kale V."/>
            <person name="Holt S."/>
            <person name="Cochrane G."/>
            <person name="Meng A."/>
            <person name="Brown T."/>
            <person name="Cohen L."/>
        </authorList>
    </citation>
    <scope>NUCLEOTIDE SEQUENCE</scope>
    <source>
        <strain evidence="3">NIES-381</strain>
    </source>
</reference>
<feature type="coiled-coil region" evidence="1">
    <location>
        <begin position="9"/>
        <end position="36"/>
    </location>
</feature>
<feature type="region of interest" description="Disordered" evidence="2">
    <location>
        <begin position="271"/>
        <end position="347"/>
    </location>
</feature>
<dbReference type="EMBL" id="HBGA01007254">
    <property type="protein sequence ID" value="CAD8991551.1"/>
    <property type="molecule type" value="Transcribed_RNA"/>
</dbReference>